<evidence type="ECO:0000256" key="3">
    <source>
        <dbReference type="ARBA" id="ARBA00022692"/>
    </source>
</evidence>
<keyword evidence="4 6" id="KW-1133">Transmembrane helix</keyword>
<dbReference type="InterPro" id="IPR001851">
    <property type="entry name" value="ABC_transp_permease"/>
</dbReference>
<feature type="transmembrane region" description="Helical" evidence="6">
    <location>
        <begin position="269"/>
        <end position="299"/>
    </location>
</feature>
<feature type="transmembrane region" description="Helical" evidence="6">
    <location>
        <begin position="236"/>
        <end position="257"/>
    </location>
</feature>
<keyword evidence="3 6" id="KW-0812">Transmembrane</keyword>
<dbReference type="CDD" id="cd06581">
    <property type="entry name" value="TM_PBP1_LivM_like"/>
    <property type="match status" value="1"/>
</dbReference>
<name>A0ABQ4TD97_METOR</name>
<sequence length="365" mass="37733">MSHPVAAPAAASPALPAAARSMLRSVWPLLLMSGLVTAITLLAAVLGAGALDEAIIEGLIRLTIVLGLYLFIGNTGVISFGHIGFVVIGAYATAWQTCCVDNRAMYMPGLPGFLLAMDPHPLMAVAAGGLLAGLVALVTGLALMRLNGIAASIGTFAFFIVVHSVYLHWDSWTAGPRAIIGIPTVTTVGTALGLALSAMVAAFAYARSRSGIAARASRDDQVAAAASGVEVFRHRLIAFVLSAVLAGAAGGIMAEFLGMLTVSSFYLDMAFVTLAMLVVGGMQSLSGAVLGTLTLTILIEVLRRLETDVTVFGANLPANSAEVGLGLVMLSILVFRPEGLCRNREILWPFKGPAAGAPPAHRRQS</sequence>
<reference evidence="7" key="1">
    <citation type="journal article" date="2021" name="Front. Microbiol.">
        <title>Comprehensive Comparative Genomics and Phenotyping of Methylobacterium Species.</title>
        <authorList>
            <person name="Alessa O."/>
            <person name="Ogura Y."/>
            <person name="Fujitani Y."/>
            <person name="Takami H."/>
            <person name="Hayashi T."/>
            <person name="Sahin N."/>
            <person name="Tani A."/>
        </authorList>
    </citation>
    <scope>NUCLEOTIDE SEQUENCE</scope>
    <source>
        <strain evidence="7">NBRC 15689</strain>
    </source>
</reference>
<comment type="subcellular location">
    <subcellularLocation>
        <location evidence="1">Cell membrane</location>
        <topology evidence="1">Multi-pass membrane protein</topology>
    </subcellularLocation>
</comment>
<keyword evidence="8" id="KW-1185">Reference proteome</keyword>
<comment type="caution">
    <text evidence="7">The sequence shown here is derived from an EMBL/GenBank/DDBJ whole genome shotgun (WGS) entry which is preliminary data.</text>
</comment>
<evidence type="ECO:0000256" key="5">
    <source>
        <dbReference type="ARBA" id="ARBA00023136"/>
    </source>
</evidence>
<dbReference type="PANTHER" id="PTHR30482:SF10">
    <property type="entry name" value="HIGH-AFFINITY BRANCHED-CHAIN AMINO ACID TRANSPORT PROTEIN BRAE"/>
    <property type="match status" value="1"/>
</dbReference>
<feature type="transmembrane region" description="Helical" evidence="6">
    <location>
        <begin position="63"/>
        <end position="92"/>
    </location>
</feature>
<evidence type="ECO:0000313" key="7">
    <source>
        <dbReference type="EMBL" id="GJE29652.1"/>
    </source>
</evidence>
<feature type="transmembrane region" description="Helical" evidence="6">
    <location>
        <begin position="178"/>
        <end position="205"/>
    </location>
</feature>
<evidence type="ECO:0000313" key="8">
    <source>
        <dbReference type="Proteomes" id="UP001055156"/>
    </source>
</evidence>
<feature type="transmembrane region" description="Helical" evidence="6">
    <location>
        <begin position="122"/>
        <end position="142"/>
    </location>
</feature>
<dbReference type="EMBL" id="BPQV01000017">
    <property type="protein sequence ID" value="GJE29652.1"/>
    <property type="molecule type" value="Genomic_DNA"/>
</dbReference>
<protein>
    <recommendedName>
        <fullName evidence="9">Branched-chain amino acid ABC transporter permease</fullName>
    </recommendedName>
</protein>
<dbReference type="Pfam" id="PF02653">
    <property type="entry name" value="BPD_transp_2"/>
    <property type="match status" value="1"/>
</dbReference>
<evidence type="ECO:0000256" key="4">
    <source>
        <dbReference type="ARBA" id="ARBA00022989"/>
    </source>
</evidence>
<reference evidence="7" key="2">
    <citation type="submission" date="2021-08" db="EMBL/GenBank/DDBJ databases">
        <authorList>
            <person name="Tani A."/>
            <person name="Ola A."/>
            <person name="Ogura Y."/>
            <person name="Katsura K."/>
            <person name="Hayashi T."/>
        </authorList>
    </citation>
    <scope>NUCLEOTIDE SEQUENCE</scope>
    <source>
        <strain evidence="7">NBRC 15689</strain>
    </source>
</reference>
<organism evidence="7 8">
    <name type="scientific">Methylobacterium organophilum</name>
    <dbReference type="NCBI Taxonomy" id="410"/>
    <lineage>
        <taxon>Bacteria</taxon>
        <taxon>Pseudomonadati</taxon>
        <taxon>Pseudomonadota</taxon>
        <taxon>Alphaproteobacteria</taxon>
        <taxon>Hyphomicrobiales</taxon>
        <taxon>Methylobacteriaceae</taxon>
        <taxon>Methylobacterium</taxon>
    </lineage>
</organism>
<dbReference type="InterPro" id="IPR043428">
    <property type="entry name" value="LivM-like"/>
</dbReference>
<feature type="transmembrane region" description="Helical" evidence="6">
    <location>
        <begin position="149"/>
        <end position="166"/>
    </location>
</feature>
<dbReference type="PANTHER" id="PTHR30482">
    <property type="entry name" value="HIGH-AFFINITY BRANCHED-CHAIN AMINO ACID TRANSPORT SYSTEM PERMEASE"/>
    <property type="match status" value="1"/>
</dbReference>
<dbReference type="Proteomes" id="UP001055156">
    <property type="component" value="Unassembled WGS sequence"/>
</dbReference>
<evidence type="ECO:0008006" key="9">
    <source>
        <dbReference type="Google" id="ProtNLM"/>
    </source>
</evidence>
<evidence type="ECO:0000256" key="2">
    <source>
        <dbReference type="ARBA" id="ARBA00022475"/>
    </source>
</evidence>
<accession>A0ABQ4TD97</accession>
<keyword evidence="5 6" id="KW-0472">Membrane</keyword>
<gene>
    <name evidence="7" type="ORF">LKMONMHP_4536</name>
</gene>
<evidence type="ECO:0000256" key="6">
    <source>
        <dbReference type="SAM" id="Phobius"/>
    </source>
</evidence>
<evidence type="ECO:0000256" key="1">
    <source>
        <dbReference type="ARBA" id="ARBA00004651"/>
    </source>
</evidence>
<dbReference type="RefSeq" id="WP_238314663.1">
    <property type="nucleotide sequence ID" value="NZ_BPQV01000017.1"/>
</dbReference>
<feature type="transmembrane region" description="Helical" evidence="6">
    <location>
        <begin position="29"/>
        <end position="51"/>
    </location>
</feature>
<proteinExistence type="predicted"/>
<keyword evidence="2" id="KW-1003">Cell membrane</keyword>